<dbReference type="GO" id="GO:0009251">
    <property type="term" value="P:glucan catabolic process"/>
    <property type="evidence" value="ECO:0007669"/>
    <property type="project" value="TreeGrafter"/>
</dbReference>
<comment type="catalytic activity">
    <reaction evidence="1">
        <text>Hydrolysis of terminal, non-reducing beta-D-glucosyl residues with release of beta-D-glucose.</text>
        <dbReference type="EC" id="3.2.1.21"/>
    </reaction>
</comment>
<dbReference type="GO" id="GO:0008422">
    <property type="term" value="F:beta-glucosidase activity"/>
    <property type="evidence" value="ECO:0007669"/>
    <property type="project" value="UniProtKB-EC"/>
</dbReference>
<dbReference type="PANTHER" id="PTHR30620:SF16">
    <property type="entry name" value="LYSOSOMAL BETA GLUCOSIDASE"/>
    <property type="match status" value="1"/>
</dbReference>
<evidence type="ECO:0000256" key="1">
    <source>
        <dbReference type="ARBA" id="ARBA00000448"/>
    </source>
</evidence>
<evidence type="ECO:0000256" key="2">
    <source>
        <dbReference type="ARBA" id="ARBA00005336"/>
    </source>
</evidence>
<dbReference type="InterPro" id="IPR002772">
    <property type="entry name" value="Glyco_hydro_3_C"/>
</dbReference>
<dbReference type="PRINTS" id="PR00133">
    <property type="entry name" value="GLHYDRLASE3"/>
</dbReference>
<dbReference type="EC" id="3.2.1.21" evidence="3"/>
<dbReference type="Pfam" id="PF14310">
    <property type="entry name" value="Fn3-like"/>
    <property type="match status" value="1"/>
</dbReference>
<gene>
    <name evidence="9" type="ORF">DFQ09_101364</name>
</gene>
<dbReference type="SUPFAM" id="SSF52279">
    <property type="entry name" value="Beta-D-glucan exohydrolase, C-terminal domain"/>
    <property type="match status" value="1"/>
</dbReference>
<accession>A0A3D9N3J0</accession>
<dbReference type="Proteomes" id="UP000256919">
    <property type="component" value="Unassembled WGS sequence"/>
</dbReference>
<dbReference type="PANTHER" id="PTHR30620">
    <property type="entry name" value="PERIPLASMIC BETA-GLUCOSIDASE-RELATED"/>
    <property type="match status" value="1"/>
</dbReference>
<sequence>MNTTKHTIIFALTLFVFANCKAQNNMKMTKNTTIENKIDSLLKIMTIEEKVGQMNQYNGFWDVTGPAPEGGSAEQKYEHLRKGWVGSMLSVRGVKEVRAVQKIAVEETRLGIPLIIGFDVIHGYKTLSPIPLAEAASWDMEAIKKSASVAAAEAAASGINWTFGPMVDVGRDARWGRVMEGAGEDPFLGSKIAVARVHGFQGDDLSATNTIAACAKHFAAYGFAEAGKEYNTVDIGTSTLHNMVFPPFKAAVDAGVRTLMNSFNEINGVPVTGSSYLQRDILKGKWGFDGYVISDWASIFEMISWGHAKDKREAAKIAAIAGSDMDMEGNVYVQELAQLVKDGVVKESIVDDAVRRILRVKFELGLFEDPYRYCDETREKETIGNPAHHEAVLDMAKKSIVLLKNENQLLPLKKEDQKIALMGDLANDKSSPLGSWRIASDDETGVSVLEGMEKYTGNTLTYVRGAEVATEKTTFLKEIQFNTTDTSGFAEAIAVAKTVDVVVMVLGEYGFQSGEGRSRTDLQLPGVQQQLLEAVYEVNQNIVLVLNNGRPLAISWADEHIPTIVEAWQLGTQTGNAVAQVLYGDYNPSGKLPMTFPRNVGQVPIYYNHKNTGRPVDKDDNVFWSHYSDVEKTPLYPFGHGLSYTSFSYSDLELNGNTFTLEDDVKVSVNVTNAGELDGKEVVQLYIRDLVGSVTRPVKELKGFELVEIKAGETKTISFTLNKETLGFYNNNGDFIIEPGDFKVFVGGSSETVLETDFVLE</sequence>
<keyword evidence="4 7" id="KW-0732">Signal</keyword>
<evidence type="ECO:0000256" key="7">
    <source>
        <dbReference type="SAM" id="SignalP"/>
    </source>
</evidence>
<dbReference type="InterPro" id="IPR001764">
    <property type="entry name" value="Glyco_hydro_3_N"/>
</dbReference>
<dbReference type="InterPro" id="IPR013783">
    <property type="entry name" value="Ig-like_fold"/>
</dbReference>
<dbReference type="AlphaFoldDB" id="A0A3D9N3J0"/>
<protein>
    <recommendedName>
        <fullName evidence="3">beta-glucosidase</fullName>
        <ecNumber evidence="3">3.2.1.21</ecNumber>
    </recommendedName>
</protein>
<proteinExistence type="inferred from homology"/>
<evidence type="ECO:0000256" key="3">
    <source>
        <dbReference type="ARBA" id="ARBA00012744"/>
    </source>
</evidence>
<feature type="chain" id="PRO_5017776126" description="beta-glucosidase" evidence="7">
    <location>
        <begin position="23"/>
        <end position="761"/>
    </location>
</feature>
<dbReference type="Gene3D" id="3.20.20.300">
    <property type="entry name" value="Glycoside hydrolase, family 3, N-terminal domain"/>
    <property type="match status" value="1"/>
</dbReference>
<dbReference type="Pfam" id="PF01915">
    <property type="entry name" value="Glyco_hydro_3_C"/>
    <property type="match status" value="1"/>
</dbReference>
<feature type="signal peptide" evidence="7">
    <location>
        <begin position="1"/>
        <end position="22"/>
    </location>
</feature>
<keyword evidence="5" id="KW-0378">Hydrolase</keyword>
<dbReference type="FunFam" id="3.20.20.300:FF:000005">
    <property type="entry name" value="Periplasmic beta-glucosidase"/>
    <property type="match status" value="1"/>
</dbReference>
<dbReference type="NCBIfam" id="NF011678">
    <property type="entry name" value="PRK15098.1"/>
    <property type="match status" value="1"/>
</dbReference>
<organism evidence="9 10">
    <name type="scientific">Winogradskyella pacifica</name>
    <dbReference type="NCBI Taxonomy" id="664642"/>
    <lineage>
        <taxon>Bacteria</taxon>
        <taxon>Pseudomonadati</taxon>
        <taxon>Bacteroidota</taxon>
        <taxon>Flavobacteriia</taxon>
        <taxon>Flavobacteriales</taxon>
        <taxon>Flavobacteriaceae</taxon>
        <taxon>Winogradskyella</taxon>
    </lineage>
</organism>
<dbReference type="Pfam" id="PF00933">
    <property type="entry name" value="Glyco_hydro_3"/>
    <property type="match status" value="1"/>
</dbReference>
<feature type="domain" description="Fibronectin type III-like" evidence="8">
    <location>
        <begin position="681"/>
        <end position="750"/>
    </location>
</feature>
<evidence type="ECO:0000256" key="5">
    <source>
        <dbReference type="ARBA" id="ARBA00022801"/>
    </source>
</evidence>
<evidence type="ECO:0000256" key="6">
    <source>
        <dbReference type="ARBA" id="ARBA00023295"/>
    </source>
</evidence>
<dbReference type="FunFam" id="2.60.40.10:FF:000495">
    <property type="entry name" value="Periplasmic beta-glucosidase"/>
    <property type="match status" value="1"/>
</dbReference>
<dbReference type="EMBL" id="QREI01000001">
    <property type="protein sequence ID" value="REE27531.1"/>
    <property type="molecule type" value="Genomic_DNA"/>
</dbReference>
<evidence type="ECO:0000256" key="4">
    <source>
        <dbReference type="ARBA" id="ARBA00022729"/>
    </source>
</evidence>
<reference evidence="9 10" key="1">
    <citation type="submission" date="2018-07" db="EMBL/GenBank/DDBJ databases">
        <title>Genomic Encyclopedia of Type Strains, Phase III (KMG-III): the genomes of soil and plant-associated and newly described type strains.</title>
        <authorList>
            <person name="Whitman W."/>
        </authorList>
    </citation>
    <scope>NUCLEOTIDE SEQUENCE [LARGE SCALE GENOMIC DNA]</scope>
    <source>
        <strain evidence="9 10">CECT 7948</strain>
    </source>
</reference>
<keyword evidence="6" id="KW-0326">Glycosidase</keyword>
<dbReference type="InterPro" id="IPR036881">
    <property type="entry name" value="Glyco_hydro_3_C_sf"/>
</dbReference>
<keyword evidence="10" id="KW-1185">Reference proteome</keyword>
<evidence type="ECO:0000259" key="8">
    <source>
        <dbReference type="SMART" id="SM01217"/>
    </source>
</evidence>
<dbReference type="RefSeq" id="WP_115807880.1">
    <property type="nucleotide sequence ID" value="NZ_QREI01000001.1"/>
</dbReference>
<dbReference type="OrthoDB" id="9805821at2"/>
<dbReference type="InterPro" id="IPR051915">
    <property type="entry name" value="Cellulose_Degrad_GH3"/>
</dbReference>
<dbReference type="SMART" id="SM01217">
    <property type="entry name" value="Fn3_like"/>
    <property type="match status" value="1"/>
</dbReference>
<dbReference type="InterPro" id="IPR036962">
    <property type="entry name" value="Glyco_hydro_3_N_sf"/>
</dbReference>
<evidence type="ECO:0000313" key="10">
    <source>
        <dbReference type="Proteomes" id="UP000256919"/>
    </source>
</evidence>
<dbReference type="SUPFAM" id="SSF51445">
    <property type="entry name" value="(Trans)glycosidases"/>
    <property type="match status" value="1"/>
</dbReference>
<dbReference type="InterPro" id="IPR026891">
    <property type="entry name" value="Fn3-like"/>
</dbReference>
<name>A0A3D9N3J0_9FLAO</name>
<comment type="caution">
    <text evidence="9">The sequence shown here is derived from an EMBL/GenBank/DDBJ whole genome shotgun (WGS) entry which is preliminary data.</text>
</comment>
<evidence type="ECO:0000313" key="9">
    <source>
        <dbReference type="EMBL" id="REE27531.1"/>
    </source>
</evidence>
<dbReference type="Gene3D" id="3.40.50.1700">
    <property type="entry name" value="Glycoside hydrolase family 3 C-terminal domain"/>
    <property type="match status" value="1"/>
</dbReference>
<comment type="similarity">
    <text evidence="2">Belongs to the glycosyl hydrolase 3 family.</text>
</comment>
<dbReference type="Gene3D" id="2.60.40.10">
    <property type="entry name" value="Immunoglobulins"/>
    <property type="match status" value="1"/>
</dbReference>
<dbReference type="InterPro" id="IPR017853">
    <property type="entry name" value="GH"/>
</dbReference>